<dbReference type="HOGENOM" id="CLU_3031644_0_0_1"/>
<accession>F6UYR3</accession>
<dbReference type="InParanoid" id="F6UYR3"/>
<organism evidence="1 2">
    <name type="scientific">Ciona intestinalis</name>
    <name type="common">Transparent sea squirt</name>
    <name type="synonym">Ascidia intestinalis</name>
    <dbReference type="NCBI Taxonomy" id="7719"/>
    <lineage>
        <taxon>Eukaryota</taxon>
        <taxon>Metazoa</taxon>
        <taxon>Chordata</taxon>
        <taxon>Tunicata</taxon>
        <taxon>Ascidiacea</taxon>
        <taxon>Phlebobranchia</taxon>
        <taxon>Cionidae</taxon>
        <taxon>Ciona</taxon>
    </lineage>
</organism>
<reference evidence="1" key="3">
    <citation type="submission" date="2025-09" db="UniProtKB">
        <authorList>
            <consortium name="Ensembl"/>
        </authorList>
    </citation>
    <scope>IDENTIFICATION</scope>
</reference>
<proteinExistence type="predicted"/>
<sequence>MPPAPHQSAHTYMLVRHVTLWVFFVLLSEIHSHIHNGDTLTLGDINILCCHSRSD</sequence>
<evidence type="ECO:0000313" key="2">
    <source>
        <dbReference type="Proteomes" id="UP000008144"/>
    </source>
</evidence>
<protein>
    <submittedName>
        <fullName evidence="1">Uncharacterized protein</fullName>
    </submittedName>
</protein>
<evidence type="ECO:0000313" key="1">
    <source>
        <dbReference type="Ensembl" id="ENSCINP00000026293.2"/>
    </source>
</evidence>
<dbReference type="Ensembl" id="ENSCINT00000026539.2">
    <property type="protein sequence ID" value="ENSCINP00000026293.2"/>
    <property type="gene ID" value="ENSCING00000014576.2"/>
</dbReference>
<dbReference type="Proteomes" id="UP000008144">
    <property type="component" value="Unassembled WGS sequence"/>
</dbReference>
<name>F6UYR3_CIOIN</name>
<reference evidence="2" key="1">
    <citation type="journal article" date="2002" name="Science">
        <title>The draft genome of Ciona intestinalis: insights into chordate and vertebrate origins.</title>
        <authorList>
            <person name="Dehal P."/>
            <person name="Satou Y."/>
            <person name="Campbell R.K."/>
            <person name="Chapman J."/>
            <person name="Degnan B."/>
            <person name="De Tomaso A."/>
            <person name="Davidson B."/>
            <person name="Di Gregorio A."/>
            <person name="Gelpke M."/>
            <person name="Goodstein D.M."/>
            <person name="Harafuji N."/>
            <person name="Hastings K.E."/>
            <person name="Ho I."/>
            <person name="Hotta K."/>
            <person name="Huang W."/>
            <person name="Kawashima T."/>
            <person name="Lemaire P."/>
            <person name="Martinez D."/>
            <person name="Meinertzhagen I.A."/>
            <person name="Necula S."/>
            <person name="Nonaka M."/>
            <person name="Putnam N."/>
            <person name="Rash S."/>
            <person name="Saiga H."/>
            <person name="Satake M."/>
            <person name="Terry A."/>
            <person name="Yamada L."/>
            <person name="Wang H.G."/>
            <person name="Awazu S."/>
            <person name="Azumi K."/>
            <person name="Boore J."/>
            <person name="Branno M."/>
            <person name="Chin-Bow S."/>
            <person name="DeSantis R."/>
            <person name="Doyle S."/>
            <person name="Francino P."/>
            <person name="Keys D.N."/>
            <person name="Haga S."/>
            <person name="Hayashi H."/>
            <person name="Hino K."/>
            <person name="Imai K.S."/>
            <person name="Inaba K."/>
            <person name="Kano S."/>
            <person name="Kobayashi K."/>
            <person name="Kobayashi M."/>
            <person name="Lee B.I."/>
            <person name="Makabe K.W."/>
            <person name="Manohar C."/>
            <person name="Matassi G."/>
            <person name="Medina M."/>
            <person name="Mochizuki Y."/>
            <person name="Mount S."/>
            <person name="Morishita T."/>
            <person name="Miura S."/>
            <person name="Nakayama A."/>
            <person name="Nishizaka S."/>
            <person name="Nomoto H."/>
            <person name="Ohta F."/>
            <person name="Oishi K."/>
            <person name="Rigoutsos I."/>
            <person name="Sano M."/>
            <person name="Sasaki A."/>
            <person name="Sasakura Y."/>
            <person name="Shoguchi E."/>
            <person name="Shin-i T."/>
            <person name="Spagnuolo A."/>
            <person name="Stainier D."/>
            <person name="Suzuki M.M."/>
            <person name="Tassy O."/>
            <person name="Takatori N."/>
            <person name="Tokuoka M."/>
            <person name="Yagi K."/>
            <person name="Yoshizaki F."/>
            <person name="Wada S."/>
            <person name="Zhang C."/>
            <person name="Hyatt P.D."/>
            <person name="Larimer F."/>
            <person name="Detter C."/>
            <person name="Doggett N."/>
            <person name="Glavina T."/>
            <person name="Hawkins T."/>
            <person name="Richardson P."/>
            <person name="Lucas S."/>
            <person name="Kohara Y."/>
            <person name="Levine M."/>
            <person name="Satoh N."/>
            <person name="Rokhsar D.S."/>
        </authorList>
    </citation>
    <scope>NUCLEOTIDE SEQUENCE [LARGE SCALE GENOMIC DNA]</scope>
</reference>
<keyword evidence="2" id="KW-1185">Reference proteome</keyword>
<dbReference type="AlphaFoldDB" id="F6UYR3"/>
<reference evidence="1" key="2">
    <citation type="submission" date="2025-08" db="UniProtKB">
        <authorList>
            <consortium name="Ensembl"/>
        </authorList>
    </citation>
    <scope>IDENTIFICATION</scope>
</reference>